<reference evidence="3 4" key="1">
    <citation type="submission" date="2017-05" db="EMBL/GenBank/DDBJ databases">
        <title>Vagococcus spp. assemblies.</title>
        <authorList>
            <person name="Gulvik C.A."/>
        </authorList>
    </citation>
    <scope>NUCLEOTIDE SEQUENCE [LARGE SCALE GENOMIC DNA]</scope>
    <source>
        <strain evidence="3 4">CCUG 41755</strain>
    </source>
</reference>
<keyword evidence="4" id="KW-1185">Reference proteome</keyword>
<dbReference type="Proteomes" id="UP000287101">
    <property type="component" value="Unassembled WGS sequence"/>
</dbReference>
<feature type="chain" id="PRO_5039605168" description="DUF5067 domain-containing protein" evidence="2">
    <location>
        <begin position="22"/>
        <end position="169"/>
    </location>
</feature>
<feature type="compositionally biased region" description="Basic and acidic residues" evidence="1">
    <location>
        <begin position="26"/>
        <end position="40"/>
    </location>
</feature>
<organism evidence="3 4">
    <name type="scientific">Vagococcus fessus</name>
    <dbReference type="NCBI Taxonomy" id="120370"/>
    <lineage>
        <taxon>Bacteria</taxon>
        <taxon>Bacillati</taxon>
        <taxon>Bacillota</taxon>
        <taxon>Bacilli</taxon>
        <taxon>Lactobacillales</taxon>
        <taxon>Enterococcaceae</taxon>
        <taxon>Vagococcus</taxon>
    </lineage>
</organism>
<gene>
    <name evidence="3" type="ORF">CBF31_05380</name>
</gene>
<dbReference type="RefSeq" id="WP_126831361.1">
    <property type="nucleotide sequence ID" value="NZ_CBCRYB010000016.1"/>
</dbReference>
<evidence type="ECO:0000256" key="2">
    <source>
        <dbReference type="SAM" id="SignalP"/>
    </source>
</evidence>
<name>A0A430A7U7_9ENTE</name>
<keyword evidence="2" id="KW-0732">Signal</keyword>
<feature type="signal peptide" evidence="2">
    <location>
        <begin position="1"/>
        <end position="21"/>
    </location>
</feature>
<dbReference type="EMBL" id="NGJY01000002">
    <property type="protein sequence ID" value="RSU03149.1"/>
    <property type="molecule type" value="Genomic_DNA"/>
</dbReference>
<sequence>MKKTLFRTALVIVLLSLSACTPDPPRNGKTDSSKKIEKSSERKKKVTSKYPNNTLLGVLDKENLEKEDTLVFSEKTDTGFTNYTVDSDNIIKKIELNFEDLPLNKKLNKIFFLSAIEEQLPSDAELKDTKDSPTDSQLFASNDYNLSYDVKYTINNNDEVTLIAIEATK</sequence>
<dbReference type="AlphaFoldDB" id="A0A430A7U7"/>
<protein>
    <recommendedName>
        <fullName evidence="5">DUF5067 domain-containing protein</fullName>
    </recommendedName>
</protein>
<accession>A0A430A7U7</accession>
<dbReference type="PROSITE" id="PS51257">
    <property type="entry name" value="PROKAR_LIPOPROTEIN"/>
    <property type="match status" value="1"/>
</dbReference>
<evidence type="ECO:0008006" key="5">
    <source>
        <dbReference type="Google" id="ProtNLM"/>
    </source>
</evidence>
<feature type="region of interest" description="Disordered" evidence="1">
    <location>
        <begin position="23"/>
        <end position="47"/>
    </location>
</feature>
<evidence type="ECO:0000313" key="4">
    <source>
        <dbReference type="Proteomes" id="UP000287101"/>
    </source>
</evidence>
<comment type="caution">
    <text evidence="3">The sequence shown here is derived from an EMBL/GenBank/DDBJ whole genome shotgun (WGS) entry which is preliminary data.</text>
</comment>
<proteinExistence type="predicted"/>
<evidence type="ECO:0000256" key="1">
    <source>
        <dbReference type="SAM" id="MobiDB-lite"/>
    </source>
</evidence>
<evidence type="ECO:0000313" key="3">
    <source>
        <dbReference type="EMBL" id="RSU03149.1"/>
    </source>
</evidence>